<organism evidence="1 2">
    <name type="scientific">Daphnia magna</name>
    <dbReference type="NCBI Taxonomy" id="35525"/>
    <lineage>
        <taxon>Eukaryota</taxon>
        <taxon>Metazoa</taxon>
        <taxon>Ecdysozoa</taxon>
        <taxon>Arthropoda</taxon>
        <taxon>Crustacea</taxon>
        <taxon>Branchiopoda</taxon>
        <taxon>Diplostraca</taxon>
        <taxon>Cladocera</taxon>
        <taxon>Anomopoda</taxon>
        <taxon>Daphniidae</taxon>
        <taxon>Daphnia</taxon>
    </lineage>
</organism>
<protein>
    <submittedName>
        <fullName evidence="1">Uncharacterized protein</fullName>
    </submittedName>
</protein>
<comment type="caution">
    <text evidence="1">The sequence shown here is derived from an EMBL/GenBank/DDBJ whole genome shotgun (WGS) entry which is preliminary data.</text>
</comment>
<dbReference type="EMBL" id="JAOYFB010000037">
    <property type="protein sequence ID" value="KAK4024392.1"/>
    <property type="molecule type" value="Genomic_DNA"/>
</dbReference>
<accession>A0ABR0AGY9</accession>
<evidence type="ECO:0000313" key="1">
    <source>
        <dbReference type="EMBL" id="KAK4024392.1"/>
    </source>
</evidence>
<dbReference type="Proteomes" id="UP001234178">
    <property type="component" value="Unassembled WGS sequence"/>
</dbReference>
<sequence length="148" mass="17020">MFYLYPKEVLSDVLRMSDGIFPAGHGHLAWRLGSLTDVRRISPLSMLDKLRMSVGPICAMGDISHTFSTVTPEEEVERGLKSDFMIFFECKLSLITFFVSERESDARTLYRHELPSQNSKRSETNYQLVLPLRYLVLKELHVVPMGIH</sequence>
<name>A0ABR0AGY9_9CRUS</name>
<gene>
    <name evidence="1" type="ORF">OUZ56_009814</name>
</gene>
<evidence type="ECO:0000313" key="2">
    <source>
        <dbReference type="Proteomes" id="UP001234178"/>
    </source>
</evidence>
<reference evidence="1 2" key="1">
    <citation type="journal article" date="2023" name="Nucleic Acids Res.">
        <title>The hologenome of Daphnia magna reveals possible DNA methylation and microbiome-mediated evolution of the host genome.</title>
        <authorList>
            <person name="Chaturvedi A."/>
            <person name="Li X."/>
            <person name="Dhandapani V."/>
            <person name="Marshall H."/>
            <person name="Kissane S."/>
            <person name="Cuenca-Cambronero M."/>
            <person name="Asole G."/>
            <person name="Calvet F."/>
            <person name="Ruiz-Romero M."/>
            <person name="Marangio P."/>
            <person name="Guigo R."/>
            <person name="Rago D."/>
            <person name="Mirbahai L."/>
            <person name="Eastwood N."/>
            <person name="Colbourne J.K."/>
            <person name="Zhou J."/>
            <person name="Mallon E."/>
            <person name="Orsini L."/>
        </authorList>
    </citation>
    <scope>NUCLEOTIDE SEQUENCE [LARGE SCALE GENOMIC DNA]</scope>
    <source>
        <strain evidence="1">LRV0_1</strain>
    </source>
</reference>
<keyword evidence="2" id="KW-1185">Reference proteome</keyword>
<proteinExistence type="predicted"/>